<evidence type="ECO:0000256" key="3">
    <source>
        <dbReference type="ARBA" id="ARBA00023125"/>
    </source>
</evidence>
<dbReference type="AlphaFoldDB" id="A0AAW8Q1S4"/>
<keyword evidence="2" id="KW-0378">Hydrolase</keyword>
<comment type="caution">
    <text evidence="5">The sequence shown here is derived from an EMBL/GenBank/DDBJ whole genome shotgun (WGS) entry which is preliminary data.</text>
</comment>
<dbReference type="SUPFAM" id="SSF88723">
    <property type="entry name" value="PIN domain-like"/>
    <property type="match status" value="1"/>
</dbReference>
<dbReference type="InterPro" id="IPR002421">
    <property type="entry name" value="5-3_exonuclease"/>
</dbReference>
<dbReference type="InterPro" id="IPR020045">
    <property type="entry name" value="DNA_polI_H3TH"/>
</dbReference>
<feature type="domain" description="5'-3' exonuclease" evidence="4">
    <location>
        <begin position="6"/>
        <end position="279"/>
    </location>
</feature>
<keyword evidence="1" id="KW-0540">Nuclease</keyword>
<dbReference type="GO" id="GO:0033567">
    <property type="term" value="P:DNA replication, Okazaki fragment processing"/>
    <property type="evidence" value="ECO:0007669"/>
    <property type="project" value="InterPro"/>
</dbReference>
<dbReference type="GO" id="GO:0017108">
    <property type="term" value="F:5'-flap endonuclease activity"/>
    <property type="evidence" value="ECO:0007669"/>
    <property type="project" value="InterPro"/>
</dbReference>
<dbReference type="GO" id="GO:0008409">
    <property type="term" value="F:5'-3' exonuclease activity"/>
    <property type="evidence" value="ECO:0007669"/>
    <property type="project" value="InterPro"/>
</dbReference>
<dbReference type="InterPro" id="IPR036279">
    <property type="entry name" value="5-3_exonuclease_C_sf"/>
</dbReference>
<dbReference type="CDD" id="cd09898">
    <property type="entry name" value="H3TH_53EXO"/>
    <property type="match status" value="1"/>
</dbReference>
<evidence type="ECO:0000256" key="1">
    <source>
        <dbReference type="ARBA" id="ARBA00022722"/>
    </source>
</evidence>
<organism evidence="5 6">
    <name type="scientific">Vibrio parahaemolyticus</name>
    <dbReference type="NCBI Taxonomy" id="670"/>
    <lineage>
        <taxon>Bacteria</taxon>
        <taxon>Pseudomonadati</taxon>
        <taxon>Pseudomonadota</taxon>
        <taxon>Gammaproteobacteria</taxon>
        <taxon>Vibrionales</taxon>
        <taxon>Vibrionaceae</taxon>
        <taxon>Vibrio</taxon>
    </lineage>
</organism>
<proteinExistence type="predicted"/>
<dbReference type="Pfam" id="PF01367">
    <property type="entry name" value="5_3_exonuc"/>
    <property type="match status" value="1"/>
</dbReference>
<keyword evidence="5" id="KW-0269">Exonuclease</keyword>
<dbReference type="Gene3D" id="3.40.50.1010">
    <property type="entry name" value="5'-nuclease"/>
    <property type="match status" value="1"/>
</dbReference>
<dbReference type="SMART" id="SM00279">
    <property type="entry name" value="HhH2"/>
    <property type="match status" value="1"/>
</dbReference>
<protein>
    <submittedName>
        <fullName evidence="5">5'-3' exonuclease H3TH domain-containing protein</fullName>
    </submittedName>
</protein>
<dbReference type="GO" id="GO:0003677">
    <property type="term" value="F:DNA binding"/>
    <property type="evidence" value="ECO:0007669"/>
    <property type="project" value="UniProtKB-KW"/>
</dbReference>
<dbReference type="InterPro" id="IPR020046">
    <property type="entry name" value="5-3_exonucl_a-hlix_arch_N"/>
</dbReference>
<dbReference type="RefSeq" id="WP_311020531.1">
    <property type="nucleotide sequence ID" value="NZ_JAUHGG010000003.1"/>
</dbReference>
<dbReference type="Proteomes" id="UP001253193">
    <property type="component" value="Unassembled WGS sequence"/>
</dbReference>
<name>A0AAW8Q1S4_VIBPH</name>
<dbReference type="InterPro" id="IPR029060">
    <property type="entry name" value="PIN-like_dom_sf"/>
</dbReference>
<evidence type="ECO:0000313" key="5">
    <source>
        <dbReference type="EMBL" id="MDS1821620.1"/>
    </source>
</evidence>
<dbReference type="PANTHER" id="PTHR42646">
    <property type="entry name" value="FLAP ENDONUCLEASE XNI"/>
    <property type="match status" value="1"/>
</dbReference>
<dbReference type="SUPFAM" id="SSF47807">
    <property type="entry name" value="5' to 3' exonuclease, C-terminal subdomain"/>
    <property type="match status" value="1"/>
</dbReference>
<keyword evidence="3" id="KW-0238">DNA-binding</keyword>
<accession>A0AAW8Q1S4</accession>
<dbReference type="SMART" id="SM00475">
    <property type="entry name" value="53EXOc"/>
    <property type="match status" value="1"/>
</dbReference>
<evidence type="ECO:0000313" key="6">
    <source>
        <dbReference type="Proteomes" id="UP001253193"/>
    </source>
</evidence>
<dbReference type="CDD" id="cd09859">
    <property type="entry name" value="PIN_53EXO"/>
    <property type="match status" value="1"/>
</dbReference>
<dbReference type="PANTHER" id="PTHR42646:SF2">
    <property type="entry name" value="5'-3' EXONUCLEASE FAMILY PROTEIN"/>
    <property type="match status" value="1"/>
</dbReference>
<dbReference type="InterPro" id="IPR008918">
    <property type="entry name" value="HhH2"/>
</dbReference>
<dbReference type="Pfam" id="PF02739">
    <property type="entry name" value="5_3_exonuc_N"/>
    <property type="match status" value="1"/>
</dbReference>
<sequence>MIKKSMHVGVIDLSSNIYRTFKTSQKDASKNNSLHYIGDIPIYCVKNTILQLIKEQNAVIRKRGEFTHMLAVLDFGGRNFRHEIYPEYKANRDPEDPEITIQKIIIERALKHLGYTVIKVPNVEADDVIGAVVTKCSVHGIKTTVFSRDKDLFVLIDKENVMQYSGAEKVLFGWQTVVESKGVSPDKITDMLTLMGDKADNIIGVKGFGEKSTSTVLAAHSLDELLNDPELILNTGVRGAKGLVRNLQDSFDQISLMRQVATVKTDIELNQSLRDWQYIRSKKDIDSVISQSIKELITEGQI</sequence>
<evidence type="ECO:0000259" key="4">
    <source>
        <dbReference type="SMART" id="SM00475"/>
    </source>
</evidence>
<reference evidence="5" key="1">
    <citation type="submission" date="2023-06" db="EMBL/GenBank/DDBJ databases">
        <title>Genomic Diversity of Vibrio spp. and Metagenomic Analysis of Pathogens in Florida Gulf Coastal Waters Following Hurricane Ian.</title>
        <authorList>
            <person name="Brumfield K.D."/>
        </authorList>
    </citation>
    <scope>NUCLEOTIDE SEQUENCE</scope>
    <source>
        <strain evidence="5">WBS2B-138</strain>
    </source>
</reference>
<dbReference type="Gene3D" id="1.10.150.20">
    <property type="entry name" value="5' to 3' exonuclease, C-terminal subdomain"/>
    <property type="match status" value="1"/>
</dbReference>
<dbReference type="InterPro" id="IPR038969">
    <property type="entry name" value="FEN"/>
</dbReference>
<evidence type="ECO:0000256" key="2">
    <source>
        <dbReference type="ARBA" id="ARBA00022801"/>
    </source>
</evidence>
<dbReference type="EMBL" id="JAUHGG010000003">
    <property type="protein sequence ID" value="MDS1821620.1"/>
    <property type="molecule type" value="Genomic_DNA"/>
</dbReference>
<gene>
    <name evidence="5" type="ORF">QX249_13180</name>
</gene>